<protein>
    <submittedName>
        <fullName evidence="1">Uncharacterized protein</fullName>
    </submittedName>
</protein>
<gene>
    <name evidence="1" type="ordered locus">SCATT_p02990</name>
</gene>
<dbReference type="AlphaFoldDB" id="F8JKE4"/>
<keyword evidence="2" id="KW-1185">Reference proteome</keyword>
<dbReference type="EMBL" id="CP003229">
    <property type="protein sequence ID" value="AEW98492.1"/>
    <property type="molecule type" value="Genomic_DNA"/>
</dbReference>
<keyword evidence="1" id="KW-0614">Plasmid</keyword>
<evidence type="ECO:0000313" key="2">
    <source>
        <dbReference type="Proteomes" id="UP000007842"/>
    </source>
</evidence>
<name>F8JKE4_STREN</name>
<proteinExistence type="predicted"/>
<dbReference type="Proteomes" id="UP000007842">
    <property type="component" value="Plasmid pSCATT"/>
</dbReference>
<sequence length="42" mass="4714">MGDTFPRRAVGGKRQASFTPQVLRTAMFLDLAIVSSREKRFA</sequence>
<dbReference type="KEGG" id="sct:SCAT_p1427"/>
<dbReference type="KEGG" id="scy:SCATT_p02990"/>
<reference evidence="2" key="1">
    <citation type="submission" date="2011-12" db="EMBL/GenBank/DDBJ databases">
        <title>Complete genome sequence of Streptomyces cattleya strain DSM 46488.</title>
        <authorList>
            <person name="Ou H.-Y."/>
            <person name="Li P."/>
            <person name="Zhao C."/>
            <person name="O'Hagan D."/>
            <person name="Deng Z."/>
        </authorList>
    </citation>
    <scope>NUCLEOTIDE SEQUENCE [LARGE SCALE GENOMIC DNA]</scope>
    <source>
        <strain evidence="2">ATCC 35852 / DSM 46488 / JCM 4925 / NBRC 14057 / NRRL 8057</strain>
        <plasmid evidence="2">Plasmid pSCATT</plasmid>
    </source>
</reference>
<geneLocation type="plasmid" evidence="1 2">
    <name>pSCATT</name>
</geneLocation>
<dbReference type="HOGENOM" id="CLU_3258289_0_0_11"/>
<accession>F8JKE4</accession>
<accession>G8XF41</accession>
<evidence type="ECO:0000313" key="1">
    <source>
        <dbReference type="EMBL" id="AEW98492.1"/>
    </source>
</evidence>
<organism evidence="1 2">
    <name type="scientific">Streptantibioticus cattleyicolor (strain ATCC 35852 / DSM 46488 / JCM 4925 / NBRC 14057 / NRRL 8057)</name>
    <name type="common">Streptomyces cattleya</name>
    <dbReference type="NCBI Taxonomy" id="1003195"/>
    <lineage>
        <taxon>Bacteria</taxon>
        <taxon>Bacillati</taxon>
        <taxon>Actinomycetota</taxon>
        <taxon>Actinomycetes</taxon>
        <taxon>Kitasatosporales</taxon>
        <taxon>Streptomycetaceae</taxon>
        <taxon>Streptantibioticus</taxon>
    </lineage>
</organism>